<dbReference type="InterPro" id="IPR035985">
    <property type="entry name" value="Ubiquitin-activating_enz"/>
</dbReference>
<comment type="similarity">
    <text evidence="1">Belongs to the HesA/MoeB/ThiF family.</text>
</comment>
<keyword evidence="4" id="KW-1185">Reference proteome</keyword>
<dbReference type="Gene3D" id="3.40.50.720">
    <property type="entry name" value="NAD(P)-binding Rossmann-like Domain"/>
    <property type="match status" value="1"/>
</dbReference>
<dbReference type="PATRIC" id="fig|1397.4.peg.4500"/>
<dbReference type="PANTHER" id="PTHR10953:SF102">
    <property type="entry name" value="ADENYLYLTRANSFERASE AND SULFURTRANSFERASE MOCS3"/>
    <property type="match status" value="1"/>
</dbReference>
<sequence>MTSRFLKQELFIGKEGQRNIEASHAVILGAGALGSASSEMLVRAGIGRLTIIDRDYVEESNLQRQQLYTEEDAADKLPKAVAAKRRLKDISSHTVIEAVVEDINCHTIEKFIDGASILIDGTDNFETRLVINDAAIKLKIPFLFGACVGSYGLSYPVVGEDAPCLHCLIEQLPSQEITCDTAGVISPIVQWVAAMQVSQAIQILSGEKLFPVLRSFDIWKMEYAEMNVEKLKKLECPTCGTRADFPYLSFQNQTKAAVLCGRDAVHIRPAMPKGLDLYVLSKQWKALVQNLITNPYLVSFQYNDYRVILFKDGRAIIHGTSEISVAKSIYSRLIG</sequence>
<dbReference type="SUPFAM" id="SSF69572">
    <property type="entry name" value="Activating enzymes of the ubiquitin-like proteins"/>
    <property type="match status" value="1"/>
</dbReference>
<dbReference type="GO" id="GO:0008146">
    <property type="term" value="F:sulfotransferase activity"/>
    <property type="evidence" value="ECO:0007669"/>
    <property type="project" value="TreeGrafter"/>
</dbReference>
<dbReference type="InterPro" id="IPR000594">
    <property type="entry name" value="ThiF_NAD_FAD-bd"/>
</dbReference>
<feature type="domain" description="THIF-type NAD/FAD binding fold" evidence="2">
    <location>
        <begin position="11"/>
        <end position="237"/>
    </location>
</feature>
<dbReference type="FunFam" id="3.40.50.720:FF:000080">
    <property type="entry name" value="Thiazole biosynthesis adenylyltransferase ThiF"/>
    <property type="match status" value="1"/>
</dbReference>
<dbReference type="OrthoDB" id="9804286at2"/>
<protein>
    <submittedName>
        <fullName evidence="3">Thiamine biosynthesis protein MoeB</fullName>
    </submittedName>
</protein>
<proteinExistence type="inferred from homology"/>
<evidence type="ECO:0000313" key="3">
    <source>
        <dbReference type="EMBL" id="KLV17217.1"/>
    </source>
</evidence>
<dbReference type="RefSeq" id="WP_047944851.1">
    <property type="nucleotide sequence ID" value="NZ_CP053989.1"/>
</dbReference>
<reference evidence="3 4" key="1">
    <citation type="submission" date="2015-05" db="EMBL/GenBank/DDBJ databases">
        <title>Whole genome sequence and identification of bacterial endophytes from Costus igneus.</title>
        <authorList>
            <person name="Lee Y.P."/>
            <person name="Gan H.M."/>
            <person name="Eng W."/>
            <person name="Wheatley M.S."/>
            <person name="Caraballo A."/>
            <person name="Polter S."/>
            <person name="Savka M.A."/>
            <person name="Hudson A.O."/>
        </authorList>
    </citation>
    <scope>NUCLEOTIDE SEQUENCE [LARGE SCALE GENOMIC DNA]</scope>
    <source>
        <strain evidence="3 4">RIT379</strain>
    </source>
</reference>
<dbReference type="GO" id="GO:0008641">
    <property type="term" value="F:ubiquitin-like modifier activating enzyme activity"/>
    <property type="evidence" value="ECO:0007669"/>
    <property type="project" value="InterPro"/>
</dbReference>
<organism evidence="3 4">
    <name type="scientific">Niallia circulans</name>
    <name type="common">Bacillus circulans</name>
    <dbReference type="NCBI Taxonomy" id="1397"/>
    <lineage>
        <taxon>Bacteria</taxon>
        <taxon>Bacillati</taxon>
        <taxon>Bacillota</taxon>
        <taxon>Bacilli</taxon>
        <taxon>Bacillales</taxon>
        <taxon>Bacillaceae</taxon>
        <taxon>Niallia</taxon>
    </lineage>
</organism>
<dbReference type="InterPro" id="IPR045886">
    <property type="entry name" value="ThiF/MoeB/HesA"/>
</dbReference>
<accession>A0A0J1HU36</accession>
<gene>
    <name evidence="3" type="ORF">ABW02_24845</name>
</gene>
<dbReference type="GO" id="GO:0016779">
    <property type="term" value="F:nucleotidyltransferase activity"/>
    <property type="evidence" value="ECO:0007669"/>
    <property type="project" value="TreeGrafter"/>
</dbReference>
<evidence type="ECO:0000313" key="4">
    <source>
        <dbReference type="Proteomes" id="UP000036045"/>
    </source>
</evidence>
<dbReference type="Pfam" id="PF00899">
    <property type="entry name" value="ThiF"/>
    <property type="match status" value="1"/>
</dbReference>
<dbReference type="GO" id="GO:0004792">
    <property type="term" value="F:thiosulfate-cyanide sulfurtransferase activity"/>
    <property type="evidence" value="ECO:0007669"/>
    <property type="project" value="TreeGrafter"/>
</dbReference>
<dbReference type="PANTHER" id="PTHR10953">
    <property type="entry name" value="UBIQUITIN-ACTIVATING ENZYME E1"/>
    <property type="match status" value="1"/>
</dbReference>
<dbReference type="CDD" id="cd00757">
    <property type="entry name" value="ThiF_MoeB_HesA_family"/>
    <property type="match status" value="1"/>
</dbReference>
<dbReference type="GO" id="GO:0005829">
    <property type="term" value="C:cytosol"/>
    <property type="evidence" value="ECO:0007669"/>
    <property type="project" value="TreeGrafter"/>
</dbReference>
<comment type="caution">
    <text evidence="3">The sequence shown here is derived from an EMBL/GenBank/DDBJ whole genome shotgun (WGS) entry which is preliminary data.</text>
</comment>
<evidence type="ECO:0000259" key="2">
    <source>
        <dbReference type="Pfam" id="PF00899"/>
    </source>
</evidence>
<dbReference type="Proteomes" id="UP000036045">
    <property type="component" value="Unassembled WGS sequence"/>
</dbReference>
<dbReference type="GeneID" id="56347145"/>
<name>A0A0J1HU36_NIACI</name>
<dbReference type="AlphaFoldDB" id="A0A0J1HU36"/>
<dbReference type="EMBL" id="LDPH01000049">
    <property type="protein sequence ID" value="KLV17217.1"/>
    <property type="molecule type" value="Genomic_DNA"/>
</dbReference>
<evidence type="ECO:0000256" key="1">
    <source>
        <dbReference type="ARBA" id="ARBA00009919"/>
    </source>
</evidence>